<accession>A0A368UV81</accession>
<dbReference type="RefSeq" id="WP_114437251.1">
    <property type="nucleotide sequence ID" value="NZ_QPIZ01000014.1"/>
</dbReference>
<dbReference type="GO" id="GO:0051607">
    <property type="term" value="P:defense response to virus"/>
    <property type="evidence" value="ECO:0007669"/>
    <property type="project" value="UniProtKB-KW"/>
</dbReference>
<evidence type="ECO:0000256" key="2">
    <source>
        <dbReference type="ARBA" id="ARBA00022884"/>
    </source>
</evidence>
<dbReference type="Gene3D" id="3.30.70.1900">
    <property type="match status" value="1"/>
</dbReference>
<keyword evidence="6" id="KW-1185">Reference proteome</keyword>
<keyword evidence="2" id="KW-0694">RNA-binding</keyword>
<dbReference type="InterPro" id="IPR010156">
    <property type="entry name" value="CRISPR-assoc_prot_Cas6"/>
</dbReference>
<dbReference type="PANTHER" id="PTHR36984">
    <property type="entry name" value="CRISPR-ASSOCIATED ENDORIBONUCLEASE CAS6 1"/>
    <property type="match status" value="1"/>
</dbReference>
<organism evidence="5 6">
    <name type="scientific">Marinilabilia salmonicolor</name>
    <dbReference type="NCBI Taxonomy" id="989"/>
    <lineage>
        <taxon>Bacteria</taxon>
        <taxon>Pseudomonadati</taxon>
        <taxon>Bacteroidota</taxon>
        <taxon>Bacteroidia</taxon>
        <taxon>Marinilabiliales</taxon>
        <taxon>Marinilabiliaceae</taxon>
        <taxon>Marinilabilia</taxon>
    </lineage>
</organism>
<sequence>MRLHFKIKTGNQIVPFNHQHLLTGVVHKWLGWNQEHGDLSLYSFSRLEGGRKAKNGLSFENGSSFFFSAWDEDLTKRLIEGIQKDPEMFNGMQVTEVIMQPTPDLSEKDLFYPASPIFIKRQTENNTEHIIYNDPRANEFLKETLESKMQKAGLTDETLDVRFDLSYPRAGTKLVTYKNIKNRANWCPVIINGKPETKAFAWEVGLGNSTGIGFGGVK</sequence>
<dbReference type="Proteomes" id="UP000252733">
    <property type="component" value="Unassembled WGS sequence"/>
</dbReference>
<keyword evidence="3" id="KW-0051">Antiviral defense</keyword>
<dbReference type="NCBIfam" id="TIGR01877">
    <property type="entry name" value="cas_cas6"/>
    <property type="match status" value="1"/>
</dbReference>
<proteinExistence type="inferred from homology"/>
<dbReference type="Pfam" id="PF01881">
    <property type="entry name" value="Cas_Cas6_C"/>
    <property type="match status" value="1"/>
</dbReference>
<evidence type="ECO:0000313" key="6">
    <source>
        <dbReference type="Proteomes" id="UP000252733"/>
    </source>
</evidence>
<comment type="caution">
    <text evidence="5">The sequence shown here is derived from an EMBL/GenBank/DDBJ whole genome shotgun (WGS) entry which is preliminary data.</text>
</comment>
<gene>
    <name evidence="5" type="ORF">DFO77_11494</name>
</gene>
<evidence type="ECO:0000256" key="3">
    <source>
        <dbReference type="ARBA" id="ARBA00023118"/>
    </source>
</evidence>
<dbReference type="PANTHER" id="PTHR36984:SF1">
    <property type="entry name" value="CRISPR-ASSOCIATED ENDORIBONUCLEASE CAS6 1"/>
    <property type="match status" value="1"/>
</dbReference>
<evidence type="ECO:0000256" key="1">
    <source>
        <dbReference type="ARBA" id="ARBA00005937"/>
    </source>
</evidence>
<evidence type="ECO:0000259" key="4">
    <source>
        <dbReference type="Pfam" id="PF01881"/>
    </source>
</evidence>
<feature type="domain" description="CRISPR associated protein Cas6 C-terminal" evidence="4">
    <location>
        <begin position="105"/>
        <end position="218"/>
    </location>
</feature>
<dbReference type="GO" id="GO:0003723">
    <property type="term" value="F:RNA binding"/>
    <property type="evidence" value="ECO:0007669"/>
    <property type="project" value="UniProtKB-KW"/>
</dbReference>
<reference evidence="5 6" key="1">
    <citation type="submission" date="2018-07" db="EMBL/GenBank/DDBJ databases">
        <title>Freshwater and sediment microbial communities from various areas in North America, analyzing microbe dynamics in response to fracking.</title>
        <authorList>
            <person name="Lamendella R."/>
        </authorList>
    </citation>
    <scope>NUCLEOTIDE SEQUENCE [LARGE SCALE GENOMIC DNA]</scope>
    <source>
        <strain evidence="5 6">160A</strain>
    </source>
</reference>
<comment type="similarity">
    <text evidence="1">Belongs to the CRISPR-associated protein Cas6/Cse3/CasE family.</text>
</comment>
<dbReference type="InterPro" id="IPR049435">
    <property type="entry name" value="Cas_Cas6_C"/>
</dbReference>
<dbReference type="CDD" id="cd21140">
    <property type="entry name" value="Cas6_I-like"/>
    <property type="match status" value="1"/>
</dbReference>
<dbReference type="AlphaFoldDB" id="A0A368UV81"/>
<dbReference type="GO" id="GO:0016788">
    <property type="term" value="F:hydrolase activity, acting on ester bonds"/>
    <property type="evidence" value="ECO:0007669"/>
    <property type="project" value="InterPro"/>
</dbReference>
<evidence type="ECO:0000313" key="5">
    <source>
        <dbReference type="EMBL" id="RCW32768.1"/>
    </source>
</evidence>
<dbReference type="EMBL" id="QPIZ01000014">
    <property type="protein sequence ID" value="RCW32768.1"/>
    <property type="molecule type" value="Genomic_DNA"/>
</dbReference>
<name>A0A368UV81_9BACT</name>
<protein>
    <submittedName>
        <fullName evidence="5">CRISPR-associated Cas6 family protein</fullName>
    </submittedName>
</protein>
<dbReference type="InterPro" id="IPR045747">
    <property type="entry name" value="CRISPR-assoc_prot_Cas6_N_sf"/>
</dbReference>
<dbReference type="Gene3D" id="3.30.70.1890">
    <property type="match status" value="1"/>
</dbReference>